<dbReference type="PANTHER" id="PTHR23257">
    <property type="entry name" value="SERINE-THREONINE PROTEIN KINASE"/>
    <property type="match status" value="1"/>
</dbReference>
<dbReference type="GO" id="GO:0005737">
    <property type="term" value="C:cytoplasm"/>
    <property type="evidence" value="ECO:0007669"/>
    <property type="project" value="TreeGrafter"/>
</dbReference>
<accession>A0A397VBH3</accession>
<dbReference type="STRING" id="44941.A0A397VBH3"/>
<dbReference type="SUPFAM" id="SSF56112">
    <property type="entry name" value="Protein kinase-like (PK-like)"/>
    <property type="match status" value="1"/>
</dbReference>
<gene>
    <name evidence="2" type="ORF">C2G38_1330957</name>
</gene>
<keyword evidence="3" id="KW-1185">Reference proteome</keyword>
<keyword evidence="2" id="KW-0418">Kinase</keyword>
<evidence type="ECO:0000313" key="2">
    <source>
        <dbReference type="EMBL" id="RIB18657.1"/>
    </source>
</evidence>
<dbReference type="InterPro" id="IPR011009">
    <property type="entry name" value="Kinase-like_dom_sf"/>
</dbReference>
<organism evidence="2 3">
    <name type="scientific">Gigaspora rosea</name>
    <dbReference type="NCBI Taxonomy" id="44941"/>
    <lineage>
        <taxon>Eukaryota</taxon>
        <taxon>Fungi</taxon>
        <taxon>Fungi incertae sedis</taxon>
        <taxon>Mucoromycota</taxon>
        <taxon>Glomeromycotina</taxon>
        <taxon>Glomeromycetes</taxon>
        <taxon>Diversisporales</taxon>
        <taxon>Gigasporaceae</taxon>
        <taxon>Gigaspora</taxon>
    </lineage>
</organism>
<dbReference type="GO" id="GO:0004672">
    <property type="term" value="F:protein kinase activity"/>
    <property type="evidence" value="ECO:0007669"/>
    <property type="project" value="InterPro"/>
</dbReference>
<feature type="domain" description="Protein kinase" evidence="1">
    <location>
        <begin position="85"/>
        <end position="354"/>
    </location>
</feature>
<keyword evidence="2" id="KW-0808">Transferase</keyword>
<dbReference type="Proteomes" id="UP000266673">
    <property type="component" value="Unassembled WGS sequence"/>
</dbReference>
<sequence length="404" mass="46754">MASFSSSSITYTKSIDQLDHYGKCDECGKSLSDFHWCPLCQNKAFKREFGKWTSGNTNIDKIIQQTQLEVNKSNDYLEWIPFMDFDNVEYLTQGAFSTIYSGCWIDGPRRTWNEESDDWIRNGPTRCVLKRIENSQTISQYYLDNVLKHNKCLRGGPLADYLGITRDPTGCYMFVMKFYKGNLYQYLDKEMAHLRWRDILKILLSITDGLERIHEYKLYHGNLHGGNLLFENNPDFITRIADVGLHGPADRTASEIYGVLPYVAPEVLNGNEYTQASDVYSFGIIMWTLSACIRPFSKIPHDLELLTKICNGLRPGVVEGTPEVYIKLMKRCWDQESNNRPTVTELNDIIRNWITTSNHNTNSTISIQFDIAEKKRKLNSDHIIFMNRIIHPKAIYTSQLLNFK</sequence>
<dbReference type="InterPro" id="IPR050167">
    <property type="entry name" value="Ser_Thr_protein_kinase"/>
</dbReference>
<protein>
    <submittedName>
        <fullName evidence="2">Kinase-like domain-containing protein</fullName>
    </submittedName>
</protein>
<dbReference type="AlphaFoldDB" id="A0A397VBH3"/>
<dbReference type="InterPro" id="IPR001245">
    <property type="entry name" value="Ser-Thr/Tyr_kinase_cat_dom"/>
</dbReference>
<dbReference type="EMBL" id="QKWP01000525">
    <property type="protein sequence ID" value="RIB18657.1"/>
    <property type="molecule type" value="Genomic_DNA"/>
</dbReference>
<dbReference type="Pfam" id="PF07714">
    <property type="entry name" value="PK_Tyr_Ser-Thr"/>
    <property type="match status" value="1"/>
</dbReference>
<dbReference type="GO" id="GO:0007165">
    <property type="term" value="P:signal transduction"/>
    <property type="evidence" value="ECO:0007669"/>
    <property type="project" value="TreeGrafter"/>
</dbReference>
<dbReference type="Gene3D" id="1.10.510.10">
    <property type="entry name" value="Transferase(Phosphotransferase) domain 1"/>
    <property type="match status" value="1"/>
</dbReference>
<evidence type="ECO:0000259" key="1">
    <source>
        <dbReference type="PROSITE" id="PS50011"/>
    </source>
</evidence>
<evidence type="ECO:0000313" key="3">
    <source>
        <dbReference type="Proteomes" id="UP000266673"/>
    </source>
</evidence>
<dbReference type="InterPro" id="IPR000719">
    <property type="entry name" value="Prot_kinase_dom"/>
</dbReference>
<dbReference type="GO" id="GO:0005524">
    <property type="term" value="F:ATP binding"/>
    <property type="evidence" value="ECO:0007669"/>
    <property type="project" value="InterPro"/>
</dbReference>
<dbReference type="PROSITE" id="PS50011">
    <property type="entry name" value="PROTEIN_KINASE_DOM"/>
    <property type="match status" value="1"/>
</dbReference>
<comment type="caution">
    <text evidence="2">The sequence shown here is derived from an EMBL/GenBank/DDBJ whole genome shotgun (WGS) entry which is preliminary data.</text>
</comment>
<name>A0A397VBH3_9GLOM</name>
<proteinExistence type="predicted"/>
<dbReference type="OrthoDB" id="6718656at2759"/>
<reference evidence="2 3" key="1">
    <citation type="submission" date="2018-06" db="EMBL/GenBank/DDBJ databases">
        <title>Comparative genomics reveals the genomic features of Rhizophagus irregularis, R. cerebriforme, R. diaphanum and Gigaspora rosea, and their symbiotic lifestyle signature.</title>
        <authorList>
            <person name="Morin E."/>
            <person name="San Clemente H."/>
            <person name="Chen E.C.H."/>
            <person name="De La Providencia I."/>
            <person name="Hainaut M."/>
            <person name="Kuo A."/>
            <person name="Kohler A."/>
            <person name="Murat C."/>
            <person name="Tang N."/>
            <person name="Roy S."/>
            <person name="Loubradou J."/>
            <person name="Henrissat B."/>
            <person name="Grigoriev I.V."/>
            <person name="Corradi N."/>
            <person name="Roux C."/>
            <person name="Martin F.M."/>
        </authorList>
    </citation>
    <scope>NUCLEOTIDE SEQUENCE [LARGE SCALE GENOMIC DNA]</scope>
    <source>
        <strain evidence="2 3">DAOM 194757</strain>
    </source>
</reference>